<protein>
    <submittedName>
        <fullName evidence="1">Uncharacterized protein</fullName>
    </submittedName>
</protein>
<evidence type="ECO:0000313" key="1">
    <source>
        <dbReference type="EMBL" id="EPR69490.1"/>
    </source>
</evidence>
<dbReference type="Proteomes" id="UP000014974">
    <property type="component" value="Unassembled WGS sequence"/>
</dbReference>
<dbReference type="EMBL" id="ATNM01000064">
    <property type="protein sequence ID" value="EPR69490.1"/>
    <property type="molecule type" value="Genomic_DNA"/>
</dbReference>
<comment type="caution">
    <text evidence="1">The sequence shown here is derived from an EMBL/GenBank/DDBJ whole genome shotgun (WGS) entry which is preliminary data.</text>
</comment>
<organism evidence="1 2">
    <name type="scientific">Cyclobacterium qasimii M12-11B</name>
    <dbReference type="NCBI Taxonomy" id="641524"/>
    <lineage>
        <taxon>Bacteria</taxon>
        <taxon>Pseudomonadati</taxon>
        <taxon>Bacteroidota</taxon>
        <taxon>Cytophagia</taxon>
        <taxon>Cytophagales</taxon>
        <taxon>Cyclobacteriaceae</taxon>
        <taxon>Cyclobacterium</taxon>
    </lineage>
</organism>
<gene>
    <name evidence="1" type="ORF">ADICYQ_1275</name>
</gene>
<sequence>METILLGIYQALFEYLWNKVNSLLIITISLISQLKLKENSFPR</sequence>
<reference evidence="1 2" key="1">
    <citation type="journal article" date="2013" name="Genome Announc.">
        <title>Draft Genome Sequence of Cyclobacterium qasimii Strain M12-11BT, Isolated from Arctic Marine Sediment.</title>
        <authorList>
            <person name="Shivaji S."/>
            <person name="Ara S."/>
            <person name="Singh A."/>
            <person name="Kumar Pinnaka A."/>
        </authorList>
    </citation>
    <scope>NUCLEOTIDE SEQUENCE [LARGE SCALE GENOMIC DNA]</scope>
    <source>
        <strain evidence="1 2">M12-11B</strain>
    </source>
</reference>
<name>S7VGY0_9BACT</name>
<evidence type="ECO:0000313" key="2">
    <source>
        <dbReference type="Proteomes" id="UP000014974"/>
    </source>
</evidence>
<accession>S7VGY0</accession>
<proteinExistence type="predicted"/>
<dbReference type="AlphaFoldDB" id="S7VGY0"/>